<keyword evidence="2 4" id="KW-0863">Zinc-finger</keyword>
<reference evidence="7 8" key="1">
    <citation type="submission" date="2024-05" db="EMBL/GenBank/DDBJ databases">
        <authorList>
            <person name="Wallberg A."/>
        </authorList>
    </citation>
    <scope>NUCLEOTIDE SEQUENCE [LARGE SCALE GENOMIC DNA]</scope>
</reference>
<feature type="region of interest" description="Disordered" evidence="5">
    <location>
        <begin position="121"/>
        <end position="185"/>
    </location>
</feature>
<evidence type="ECO:0000259" key="6">
    <source>
        <dbReference type="PROSITE" id="PS50157"/>
    </source>
</evidence>
<feature type="compositionally biased region" description="Polar residues" evidence="5">
    <location>
        <begin position="205"/>
        <end position="231"/>
    </location>
</feature>
<feature type="compositionally biased region" description="Gly residues" evidence="5">
    <location>
        <begin position="238"/>
        <end position="251"/>
    </location>
</feature>
<comment type="caution">
    <text evidence="7">The sequence shown here is derived from an EMBL/GenBank/DDBJ whole genome shotgun (WGS) entry which is preliminary data.</text>
</comment>
<evidence type="ECO:0000256" key="1">
    <source>
        <dbReference type="ARBA" id="ARBA00022723"/>
    </source>
</evidence>
<evidence type="ECO:0000256" key="4">
    <source>
        <dbReference type="PROSITE-ProRule" id="PRU00042"/>
    </source>
</evidence>
<evidence type="ECO:0000313" key="8">
    <source>
        <dbReference type="Proteomes" id="UP001497623"/>
    </source>
</evidence>
<accession>A0AAV2RTY6</accession>
<dbReference type="EMBL" id="CAXKWB010029326">
    <property type="protein sequence ID" value="CAL4135368.1"/>
    <property type="molecule type" value="Genomic_DNA"/>
</dbReference>
<dbReference type="InterPro" id="IPR036236">
    <property type="entry name" value="Znf_C2H2_sf"/>
</dbReference>
<keyword evidence="1" id="KW-0479">Metal-binding</keyword>
<gene>
    <name evidence="7" type="ORF">MNOR_LOCUS27604</name>
</gene>
<dbReference type="PANTHER" id="PTHR23235">
    <property type="entry name" value="KRUEPPEL-LIKE TRANSCRIPTION FACTOR"/>
    <property type="match status" value="1"/>
</dbReference>
<keyword evidence="3" id="KW-0862">Zinc</keyword>
<protein>
    <recommendedName>
        <fullName evidence="6">C2H2-type domain-containing protein</fullName>
    </recommendedName>
</protein>
<feature type="region of interest" description="Disordered" evidence="5">
    <location>
        <begin position="205"/>
        <end position="269"/>
    </location>
</feature>
<dbReference type="GO" id="GO:0008270">
    <property type="term" value="F:zinc ion binding"/>
    <property type="evidence" value="ECO:0007669"/>
    <property type="project" value="UniProtKB-KW"/>
</dbReference>
<dbReference type="AlphaFoldDB" id="A0AAV2RTY6"/>
<dbReference type="PROSITE" id="PS50157">
    <property type="entry name" value="ZINC_FINGER_C2H2_2"/>
    <property type="match status" value="1"/>
</dbReference>
<feature type="domain" description="C2H2-type" evidence="6">
    <location>
        <begin position="270"/>
        <end position="296"/>
    </location>
</feature>
<evidence type="ECO:0000256" key="5">
    <source>
        <dbReference type="SAM" id="MobiDB-lite"/>
    </source>
</evidence>
<feature type="non-terminal residue" evidence="7">
    <location>
        <position position="296"/>
    </location>
</feature>
<dbReference type="GO" id="GO:0000978">
    <property type="term" value="F:RNA polymerase II cis-regulatory region sequence-specific DNA binding"/>
    <property type="evidence" value="ECO:0007669"/>
    <property type="project" value="TreeGrafter"/>
</dbReference>
<dbReference type="PANTHER" id="PTHR23235:SF120">
    <property type="entry name" value="KRUPPEL-LIKE FACTOR 15"/>
    <property type="match status" value="1"/>
</dbReference>
<sequence>MEEDLKAAACLVAMKGGHRGRSWAPQSTIPPRPRLRIQTMLPLPSQTPPTLTPAHSPVHSPTVEYNPSNIRLSPVHVYQPPTPPSPPTPTMDDHSYSPPAMEADSSVYLIARILSDLKRVQQDRVEPSKDTVVSPTAALRSHAPAVPSTHARHHAPYLQPPTHSNASRLHNPQPPRSTSRVDTSVTQDAPLDFSMRLSREGLNSLGNQATAPRAGQQHQLSDCTPTSTRTKGASARGVRGGGRGPHAGAGRGAAALHQQQRPQEHDKRAHPCSFPGCDKMYGKSSHLKAHLRTHTG</sequence>
<dbReference type="Proteomes" id="UP001497623">
    <property type="component" value="Unassembled WGS sequence"/>
</dbReference>
<dbReference type="SUPFAM" id="SSF57667">
    <property type="entry name" value="beta-beta-alpha zinc fingers"/>
    <property type="match status" value="1"/>
</dbReference>
<evidence type="ECO:0000313" key="7">
    <source>
        <dbReference type="EMBL" id="CAL4135368.1"/>
    </source>
</evidence>
<keyword evidence="8" id="KW-1185">Reference proteome</keyword>
<organism evidence="7 8">
    <name type="scientific">Meganyctiphanes norvegica</name>
    <name type="common">Northern krill</name>
    <name type="synonym">Thysanopoda norvegica</name>
    <dbReference type="NCBI Taxonomy" id="48144"/>
    <lineage>
        <taxon>Eukaryota</taxon>
        <taxon>Metazoa</taxon>
        <taxon>Ecdysozoa</taxon>
        <taxon>Arthropoda</taxon>
        <taxon>Crustacea</taxon>
        <taxon>Multicrustacea</taxon>
        <taxon>Malacostraca</taxon>
        <taxon>Eumalacostraca</taxon>
        <taxon>Eucarida</taxon>
        <taxon>Euphausiacea</taxon>
        <taxon>Euphausiidae</taxon>
        <taxon>Meganyctiphanes</taxon>
    </lineage>
</organism>
<evidence type="ECO:0000256" key="3">
    <source>
        <dbReference type="ARBA" id="ARBA00022833"/>
    </source>
</evidence>
<dbReference type="InterPro" id="IPR013087">
    <property type="entry name" value="Znf_C2H2_type"/>
</dbReference>
<dbReference type="PROSITE" id="PS00028">
    <property type="entry name" value="ZINC_FINGER_C2H2_1"/>
    <property type="match status" value="1"/>
</dbReference>
<evidence type="ECO:0000256" key="2">
    <source>
        <dbReference type="ARBA" id="ARBA00022771"/>
    </source>
</evidence>
<feature type="compositionally biased region" description="Polar residues" evidence="5">
    <location>
        <begin position="161"/>
        <end position="185"/>
    </location>
</feature>
<dbReference type="FunFam" id="3.30.160.60:FF:000021">
    <property type="entry name" value="Basic krueppel-like factor 3"/>
    <property type="match status" value="1"/>
</dbReference>
<name>A0AAV2RTY6_MEGNR</name>
<dbReference type="Gene3D" id="3.30.160.60">
    <property type="entry name" value="Classic Zinc Finger"/>
    <property type="match status" value="1"/>
</dbReference>
<proteinExistence type="predicted"/>
<dbReference type="GO" id="GO:0000981">
    <property type="term" value="F:DNA-binding transcription factor activity, RNA polymerase II-specific"/>
    <property type="evidence" value="ECO:0007669"/>
    <property type="project" value="TreeGrafter"/>
</dbReference>